<keyword evidence="10" id="KW-1185">Reference proteome</keyword>
<evidence type="ECO:0000256" key="7">
    <source>
        <dbReference type="HAMAP-Rule" id="MF_00220"/>
    </source>
</evidence>
<dbReference type="SUPFAM" id="SSF51338">
    <property type="entry name" value="Composite domain of metallo-dependent hydrolases"/>
    <property type="match status" value="1"/>
</dbReference>
<dbReference type="GO" id="GO:0004151">
    <property type="term" value="F:dihydroorotase activity"/>
    <property type="evidence" value="ECO:0007669"/>
    <property type="project" value="UniProtKB-UniRule"/>
</dbReference>
<keyword evidence="3 7" id="KW-0479">Metal-binding</keyword>
<feature type="binding site" evidence="7">
    <location>
        <position position="232"/>
    </location>
    <ligand>
        <name>Zn(2+)</name>
        <dbReference type="ChEBI" id="CHEBI:29105"/>
        <label>2</label>
    </ligand>
</feature>
<dbReference type="Gene3D" id="2.30.40.10">
    <property type="entry name" value="Urease, subunit C, domain 1"/>
    <property type="match status" value="1"/>
</dbReference>
<comment type="function">
    <text evidence="1 7">Catalyzes the reversible cyclization of carbamoyl aspartate to dihydroorotate.</text>
</comment>
<dbReference type="HAMAP" id="MF_00220_B">
    <property type="entry name" value="PyrC_classI_B"/>
    <property type="match status" value="1"/>
</dbReference>
<feature type="binding site" evidence="7">
    <location>
        <position position="152"/>
    </location>
    <ligand>
        <name>Zn(2+)</name>
        <dbReference type="ChEBI" id="CHEBI:29105"/>
        <label>2</label>
    </ligand>
</feature>
<dbReference type="RefSeq" id="WP_098823809.1">
    <property type="nucleotide sequence ID" value="NZ_BCMJ01000002.1"/>
</dbReference>
<feature type="binding site" evidence="7">
    <location>
        <position position="60"/>
    </location>
    <ligand>
        <name>Zn(2+)</name>
        <dbReference type="ChEBI" id="CHEBI:29105"/>
        <label>1</label>
    </ligand>
</feature>
<dbReference type="OrthoDB" id="9765462at2"/>
<reference evidence="9 10" key="1">
    <citation type="submission" date="2015-11" db="EMBL/GenBank/DDBJ databases">
        <title>Draft genome sequences of new species of the genus Lactobacillus isolated from orchardgrass silage.</title>
        <authorList>
            <person name="Tohno M."/>
            <person name="Tanizawa Y."/>
            <person name="Arita M."/>
        </authorList>
    </citation>
    <scope>NUCLEOTIDE SEQUENCE [LARGE SCALE GENOMIC DNA]</scope>
    <source>
        <strain evidence="9 10">IWT5</strain>
    </source>
</reference>
<feature type="binding site" evidence="7">
    <location>
        <position position="179"/>
    </location>
    <ligand>
        <name>Zn(2+)</name>
        <dbReference type="ChEBI" id="CHEBI:29105"/>
        <label>2</label>
    </ligand>
</feature>
<evidence type="ECO:0000256" key="6">
    <source>
        <dbReference type="ARBA" id="ARBA00022975"/>
    </source>
</evidence>
<comment type="caution">
    <text evidence="9">The sequence shown here is derived from an EMBL/GenBank/DDBJ whole genome shotgun (WGS) entry which is preliminary data.</text>
</comment>
<keyword evidence="4 7" id="KW-0378">Hydrolase</keyword>
<dbReference type="AlphaFoldDB" id="A0A1Z5H552"/>
<dbReference type="NCBIfam" id="NF006837">
    <property type="entry name" value="PRK09357.1-2"/>
    <property type="match status" value="1"/>
</dbReference>
<sequence length="428" mass="45129">MKRLIKNGQCLVDGHLQVQDILIADGKIEKFGQHLAANVPVGQIIDAQGLFVSPGLVDLHVHLREPGQTDKETVKTGSLAAAHGGYTTIAAMPNVIPAPDTPKRMQDMLALNQRDGAVHMVQYATITTDRGGDELVDMAGLKAAGAFAFSNDGNGVQTACTMYQGMKQAAALNMAVVAHAEDDSLTYGGVMHEGGVSKRLGLPGIPSVSETAQVARDVALAAATGVHYHVCHVSSAATVQVIRAAKAAGVNVTCEVSPHHLLLSDETITSDNAMLKMNPPLGSERDRQALIAGLLDGTIDVIATDHAPHTDAEKAQSMLKAPFGITGSETAFAMLYTRFVKTGLFSLAQLINWMAVQPAVLFGLNAGQLTEGAPADLALFDLTTPFTINANDFLSKGHNSPFIGEQVLGKTVRTIVSGQDVYPLRDIN</sequence>
<dbReference type="GO" id="GO:0008270">
    <property type="term" value="F:zinc ion binding"/>
    <property type="evidence" value="ECO:0007669"/>
    <property type="project" value="UniProtKB-UniRule"/>
</dbReference>
<dbReference type="UniPathway" id="UPA00070">
    <property type="reaction ID" value="UER00117"/>
</dbReference>
<gene>
    <name evidence="7 9" type="primary">pyrC</name>
    <name evidence="9" type="ORF">IWT5_00564</name>
</gene>
<protein>
    <recommendedName>
        <fullName evidence="7">Dihydroorotase</fullName>
        <shortName evidence="7">DHOase</shortName>
        <ecNumber evidence="7">3.5.2.3</ecNumber>
    </recommendedName>
</protein>
<dbReference type="GO" id="GO:0004038">
    <property type="term" value="F:allantoinase activity"/>
    <property type="evidence" value="ECO:0007669"/>
    <property type="project" value="TreeGrafter"/>
</dbReference>
<evidence type="ECO:0000259" key="8">
    <source>
        <dbReference type="Pfam" id="PF12890"/>
    </source>
</evidence>
<accession>A0A1Z5H552</accession>
<dbReference type="EC" id="3.5.2.3" evidence="7"/>
<comment type="cofactor">
    <cofactor evidence="7">
        <name>Zn(2+)</name>
        <dbReference type="ChEBI" id="CHEBI:29105"/>
    </cofactor>
    <text evidence="7">Binds 2 Zn(2+) ions per subunit.</text>
</comment>
<dbReference type="GO" id="GO:0044205">
    <property type="term" value="P:'de novo' UMP biosynthetic process"/>
    <property type="evidence" value="ECO:0007669"/>
    <property type="project" value="UniProtKB-UniRule"/>
</dbReference>
<dbReference type="Gene3D" id="3.20.20.140">
    <property type="entry name" value="Metal-dependent hydrolases"/>
    <property type="match status" value="1"/>
</dbReference>
<dbReference type="GO" id="GO:0006145">
    <property type="term" value="P:purine nucleobase catabolic process"/>
    <property type="evidence" value="ECO:0007669"/>
    <property type="project" value="TreeGrafter"/>
</dbReference>
<feature type="domain" description="Dihydroorotase catalytic" evidence="8">
    <location>
        <begin position="52"/>
        <end position="235"/>
    </location>
</feature>
<proteinExistence type="inferred from homology"/>
<evidence type="ECO:0000256" key="4">
    <source>
        <dbReference type="ARBA" id="ARBA00022801"/>
    </source>
</evidence>
<dbReference type="PANTHER" id="PTHR43668:SF2">
    <property type="entry name" value="ALLANTOINASE"/>
    <property type="match status" value="1"/>
</dbReference>
<dbReference type="PANTHER" id="PTHR43668">
    <property type="entry name" value="ALLANTOINASE"/>
    <property type="match status" value="1"/>
</dbReference>
<dbReference type="InterPro" id="IPR002195">
    <property type="entry name" value="Dihydroorotase_CS"/>
</dbReference>
<dbReference type="PROSITE" id="PS00483">
    <property type="entry name" value="DIHYDROOROTASE_2"/>
    <property type="match status" value="1"/>
</dbReference>
<dbReference type="InterPro" id="IPR024403">
    <property type="entry name" value="DHOase_cat"/>
</dbReference>
<dbReference type="InterPro" id="IPR032466">
    <property type="entry name" value="Metal_Hydrolase"/>
</dbReference>
<evidence type="ECO:0000313" key="10">
    <source>
        <dbReference type="Proteomes" id="UP000223370"/>
    </source>
</evidence>
<dbReference type="Pfam" id="PF12890">
    <property type="entry name" value="DHOase"/>
    <property type="match status" value="1"/>
</dbReference>
<keyword evidence="5 7" id="KW-0862">Zinc</keyword>
<name>A0A1Z5H552_9LACO</name>
<comment type="pathway">
    <text evidence="7">Pyrimidine metabolism; UMP biosynthesis via de novo pathway; (S)-dihydroorotate from bicarbonate: step 3/3.</text>
</comment>
<feature type="binding site" evidence="7">
    <location>
        <position position="278"/>
    </location>
    <ligand>
        <name>substrate</name>
    </ligand>
</feature>
<feature type="binding site" evidence="7">
    <location>
        <begin position="323"/>
        <end position="324"/>
    </location>
    <ligand>
        <name>substrate</name>
    </ligand>
</feature>
<feature type="binding site" evidence="7">
    <location>
        <position position="305"/>
    </location>
    <ligand>
        <name>Zn(2+)</name>
        <dbReference type="ChEBI" id="CHEBI:29105"/>
        <label>1</label>
    </ligand>
</feature>
<dbReference type="InterPro" id="IPR050138">
    <property type="entry name" value="DHOase/Allantoinase_Hydrolase"/>
</dbReference>
<feature type="binding site" evidence="7">
    <location>
        <begin position="62"/>
        <end position="64"/>
    </location>
    <ligand>
        <name>substrate</name>
    </ligand>
</feature>
<dbReference type="SUPFAM" id="SSF51556">
    <property type="entry name" value="Metallo-dependent hydrolases"/>
    <property type="match status" value="1"/>
</dbReference>
<comment type="similarity">
    <text evidence="2 7">Belongs to the metallo-dependent hydrolases superfamily. DHOase family. Class I DHOase subfamily.</text>
</comment>
<dbReference type="Proteomes" id="UP000223370">
    <property type="component" value="Unassembled WGS sequence"/>
</dbReference>
<comment type="catalytic activity">
    <reaction evidence="7">
        <text>(S)-dihydroorotate + H2O = N-carbamoyl-L-aspartate + H(+)</text>
        <dbReference type="Rhea" id="RHEA:24296"/>
        <dbReference type="ChEBI" id="CHEBI:15377"/>
        <dbReference type="ChEBI" id="CHEBI:15378"/>
        <dbReference type="ChEBI" id="CHEBI:30864"/>
        <dbReference type="ChEBI" id="CHEBI:32814"/>
        <dbReference type="EC" id="3.5.2.3"/>
    </reaction>
</comment>
<dbReference type="NCBIfam" id="TIGR00857">
    <property type="entry name" value="pyrC_multi"/>
    <property type="match status" value="1"/>
</dbReference>
<evidence type="ECO:0000256" key="2">
    <source>
        <dbReference type="ARBA" id="ARBA00010286"/>
    </source>
</evidence>
<dbReference type="GO" id="GO:0005737">
    <property type="term" value="C:cytoplasm"/>
    <property type="evidence" value="ECO:0007669"/>
    <property type="project" value="TreeGrafter"/>
</dbReference>
<dbReference type="InterPro" id="IPR004722">
    <property type="entry name" value="DHOase"/>
</dbReference>
<feature type="binding site" evidence="7">
    <location>
        <position position="62"/>
    </location>
    <ligand>
        <name>Zn(2+)</name>
        <dbReference type="ChEBI" id="CHEBI:29105"/>
        <label>1</label>
    </ligand>
</feature>
<feature type="binding site" evidence="7">
    <location>
        <position position="94"/>
    </location>
    <ligand>
        <name>substrate</name>
    </ligand>
</feature>
<evidence type="ECO:0000256" key="5">
    <source>
        <dbReference type="ARBA" id="ARBA00022833"/>
    </source>
</evidence>
<dbReference type="CDD" id="cd01317">
    <property type="entry name" value="DHOase_IIa"/>
    <property type="match status" value="1"/>
</dbReference>
<evidence type="ECO:0000256" key="1">
    <source>
        <dbReference type="ARBA" id="ARBA00002368"/>
    </source>
</evidence>
<dbReference type="EMBL" id="BCMJ01000002">
    <property type="protein sequence ID" value="GAT18291.1"/>
    <property type="molecule type" value="Genomic_DNA"/>
</dbReference>
<feature type="binding site" evidence="7">
    <location>
        <position position="309"/>
    </location>
    <ligand>
        <name>substrate</name>
    </ligand>
</feature>
<organism evidence="9 10">
    <name type="scientific">Secundilactobacillus silagincola</name>
    <dbReference type="NCBI Taxonomy" id="1714681"/>
    <lineage>
        <taxon>Bacteria</taxon>
        <taxon>Bacillati</taxon>
        <taxon>Bacillota</taxon>
        <taxon>Bacilli</taxon>
        <taxon>Lactobacillales</taxon>
        <taxon>Lactobacillaceae</taxon>
        <taxon>Secundilactobacillus</taxon>
    </lineage>
</organism>
<dbReference type="PROSITE" id="PS00482">
    <property type="entry name" value="DIHYDROOROTASE_1"/>
    <property type="match status" value="1"/>
</dbReference>
<feature type="binding site" evidence="7">
    <location>
        <position position="152"/>
    </location>
    <ligand>
        <name>Zn(2+)</name>
        <dbReference type="ChEBI" id="CHEBI:29105"/>
        <label>1</label>
    </ligand>
</feature>
<feature type="active site" evidence="7">
    <location>
        <position position="305"/>
    </location>
</feature>
<evidence type="ECO:0000313" key="9">
    <source>
        <dbReference type="EMBL" id="GAT18291.1"/>
    </source>
</evidence>
<dbReference type="InterPro" id="IPR011059">
    <property type="entry name" value="Metal-dep_hydrolase_composite"/>
</dbReference>
<evidence type="ECO:0000256" key="3">
    <source>
        <dbReference type="ARBA" id="ARBA00022723"/>
    </source>
</evidence>
<keyword evidence="6 7" id="KW-0665">Pyrimidine biosynthesis</keyword>